<sequence>MRSQVHSASVGSITIFINKPGPIAYSLPGEFRRPFPALSNAHPRIKQAPSCQILVAPRLSNSSPAFDRDPPSPAGEALRR</sequence>
<protein>
    <submittedName>
        <fullName evidence="2">Uncharacterized protein</fullName>
    </submittedName>
</protein>
<evidence type="ECO:0000313" key="3">
    <source>
        <dbReference type="Proteomes" id="UP000299102"/>
    </source>
</evidence>
<evidence type="ECO:0000256" key="1">
    <source>
        <dbReference type="SAM" id="MobiDB-lite"/>
    </source>
</evidence>
<reference evidence="2 3" key="1">
    <citation type="journal article" date="2019" name="Commun. Biol.">
        <title>The bagworm genome reveals a unique fibroin gene that provides high tensile strength.</title>
        <authorList>
            <person name="Kono N."/>
            <person name="Nakamura H."/>
            <person name="Ohtoshi R."/>
            <person name="Tomita M."/>
            <person name="Numata K."/>
            <person name="Arakawa K."/>
        </authorList>
    </citation>
    <scope>NUCLEOTIDE SEQUENCE [LARGE SCALE GENOMIC DNA]</scope>
</reference>
<evidence type="ECO:0000313" key="2">
    <source>
        <dbReference type="EMBL" id="GBP39758.1"/>
    </source>
</evidence>
<comment type="caution">
    <text evidence="2">The sequence shown here is derived from an EMBL/GenBank/DDBJ whole genome shotgun (WGS) entry which is preliminary data.</text>
</comment>
<gene>
    <name evidence="2" type="ORF">EVAR_23084_1</name>
</gene>
<feature type="region of interest" description="Disordered" evidence="1">
    <location>
        <begin position="59"/>
        <end position="80"/>
    </location>
</feature>
<proteinExistence type="predicted"/>
<organism evidence="2 3">
    <name type="scientific">Eumeta variegata</name>
    <name type="common">Bagworm moth</name>
    <name type="synonym">Eumeta japonica</name>
    <dbReference type="NCBI Taxonomy" id="151549"/>
    <lineage>
        <taxon>Eukaryota</taxon>
        <taxon>Metazoa</taxon>
        <taxon>Ecdysozoa</taxon>
        <taxon>Arthropoda</taxon>
        <taxon>Hexapoda</taxon>
        <taxon>Insecta</taxon>
        <taxon>Pterygota</taxon>
        <taxon>Neoptera</taxon>
        <taxon>Endopterygota</taxon>
        <taxon>Lepidoptera</taxon>
        <taxon>Glossata</taxon>
        <taxon>Ditrysia</taxon>
        <taxon>Tineoidea</taxon>
        <taxon>Psychidae</taxon>
        <taxon>Oiketicinae</taxon>
        <taxon>Eumeta</taxon>
    </lineage>
</organism>
<keyword evidence="3" id="KW-1185">Reference proteome</keyword>
<dbReference type="Proteomes" id="UP000299102">
    <property type="component" value="Unassembled WGS sequence"/>
</dbReference>
<dbReference type="EMBL" id="BGZK01000370">
    <property type="protein sequence ID" value="GBP39758.1"/>
    <property type="molecule type" value="Genomic_DNA"/>
</dbReference>
<name>A0A4C1VKX5_EUMVA</name>
<dbReference type="AlphaFoldDB" id="A0A4C1VKX5"/>
<accession>A0A4C1VKX5</accession>